<reference evidence="2 3" key="1">
    <citation type="submission" date="2024-09" db="EMBL/GenBank/DDBJ databases">
        <authorList>
            <person name="Sun Q."/>
            <person name="Mori K."/>
        </authorList>
    </citation>
    <scope>NUCLEOTIDE SEQUENCE [LARGE SCALE GENOMIC DNA]</scope>
    <source>
        <strain evidence="2 3">CCM 3426</strain>
    </source>
</reference>
<keyword evidence="3" id="KW-1185">Reference proteome</keyword>
<evidence type="ECO:0000313" key="2">
    <source>
        <dbReference type="EMBL" id="MFB9202449.1"/>
    </source>
</evidence>
<dbReference type="Proteomes" id="UP001589647">
    <property type="component" value="Unassembled WGS sequence"/>
</dbReference>
<sequence length="160" mass="16695">MHAHRLITTFALAAGVVAPVALAAGPAAATTASCVVTLYDLDANNVAERDGKDELRFLVDGNLFPKFNANYFSMKTGGDGDPADFEFPSTLLVGSGDVKFDLREVTPPAVGQGDSLGKATAHGSVCAGLAVGADTTEMSLVQGHDETDYSYTVQLKLTRQ</sequence>
<dbReference type="EMBL" id="JBHMEI010000007">
    <property type="protein sequence ID" value="MFB9202449.1"/>
    <property type="molecule type" value="Genomic_DNA"/>
</dbReference>
<keyword evidence="1" id="KW-0732">Signal</keyword>
<protein>
    <submittedName>
        <fullName evidence="2">Uncharacterized protein</fullName>
    </submittedName>
</protein>
<accession>A0ABV5ID25</accession>
<proteinExistence type="predicted"/>
<name>A0ABV5ID25_9ACTN</name>
<evidence type="ECO:0000313" key="3">
    <source>
        <dbReference type="Proteomes" id="UP001589647"/>
    </source>
</evidence>
<dbReference type="PROSITE" id="PS51257">
    <property type="entry name" value="PROKAR_LIPOPROTEIN"/>
    <property type="match status" value="1"/>
</dbReference>
<feature type="chain" id="PRO_5046830057" evidence="1">
    <location>
        <begin position="24"/>
        <end position="160"/>
    </location>
</feature>
<dbReference type="RefSeq" id="WP_189651645.1">
    <property type="nucleotide sequence ID" value="NZ_BMRC01000021.1"/>
</dbReference>
<gene>
    <name evidence="2" type="ORF">ACFFV7_14715</name>
</gene>
<comment type="caution">
    <text evidence="2">The sequence shown here is derived from an EMBL/GenBank/DDBJ whole genome shotgun (WGS) entry which is preliminary data.</text>
</comment>
<feature type="signal peptide" evidence="1">
    <location>
        <begin position="1"/>
        <end position="23"/>
    </location>
</feature>
<organism evidence="2 3">
    <name type="scientific">Nonomuraea spiralis</name>
    <dbReference type="NCBI Taxonomy" id="46182"/>
    <lineage>
        <taxon>Bacteria</taxon>
        <taxon>Bacillati</taxon>
        <taxon>Actinomycetota</taxon>
        <taxon>Actinomycetes</taxon>
        <taxon>Streptosporangiales</taxon>
        <taxon>Streptosporangiaceae</taxon>
        <taxon>Nonomuraea</taxon>
    </lineage>
</organism>
<evidence type="ECO:0000256" key="1">
    <source>
        <dbReference type="SAM" id="SignalP"/>
    </source>
</evidence>